<sequence length="162" mass="19185">MAEQLHTFAFPFHTKINVNTESPQEEFPLQEISCQTPQNNQEKQEAKDGESEGLKNSPFQLRRLPELKNEQQTEKKLPVIIEKKEQRKSLEVFSPPKYFIFNEERSPVHLNVEALRPQKEKVKRKTYVMASVFYVEREKGKKVASNNFRWLLKVLESVLRFH</sequence>
<keyword evidence="2" id="KW-1185">Reference proteome</keyword>
<dbReference type="RefSeq" id="XP_031549849.1">
    <property type="nucleotide sequence ID" value="XM_031693989.1"/>
</dbReference>
<reference evidence="3" key="1">
    <citation type="submission" date="2025-08" db="UniProtKB">
        <authorList>
            <consortium name="RefSeq"/>
        </authorList>
    </citation>
    <scope>IDENTIFICATION</scope>
    <source>
        <tissue evidence="3">Tentacle</tissue>
    </source>
</reference>
<dbReference type="AlphaFoldDB" id="A0A6P8H099"/>
<feature type="region of interest" description="Disordered" evidence="1">
    <location>
        <begin position="19"/>
        <end position="73"/>
    </location>
</feature>
<feature type="compositionally biased region" description="Polar residues" evidence="1">
    <location>
        <begin position="32"/>
        <end position="41"/>
    </location>
</feature>
<protein>
    <submittedName>
        <fullName evidence="3">Uncharacterized protein LOC116287322 isoform X1</fullName>
    </submittedName>
</protein>
<accession>A0A6P8H099</accession>
<dbReference type="OrthoDB" id="10337383at2759"/>
<name>A0A6P8H099_ACTTE</name>
<organism evidence="2 3">
    <name type="scientific">Actinia tenebrosa</name>
    <name type="common">Australian red waratah sea anemone</name>
    <dbReference type="NCBI Taxonomy" id="6105"/>
    <lineage>
        <taxon>Eukaryota</taxon>
        <taxon>Metazoa</taxon>
        <taxon>Cnidaria</taxon>
        <taxon>Anthozoa</taxon>
        <taxon>Hexacorallia</taxon>
        <taxon>Actiniaria</taxon>
        <taxon>Actiniidae</taxon>
        <taxon>Actinia</taxon>
    </lineage>
</organism>
<dbReference type="GeneID" id="116287322"/>
<evidence type="ECO:0000313" key="2">
    <source>
        <dbReference type="Proteomes" id="UP000515163"/>
    </source>
</evidence>
<dbReference type="Proteomes" id="UP000515163">
    <property type="component" value="Unplaced"/>
</dbReference>
<evidence type="ECO:0000256" key="1">
    <source>
        <dbReference type="SAM" id="MobiDB-lite"/>
    </source>
</evidence>
<feature type="compositionally biased region" description="Basic and acidic residues" evidence="1">
    <location>
        <begin position="63"/>
        <end position="73"/>
    </location>
</feature>
<dbReference type="InParanoid" id="A0A6P8H099"/>
<gene>
    <name evidence="3" type="primary">LOC116287322</name>
</gene>
<proteinExistence type="predicted"/>
<feature type="compositionally biased region" description="Basic and acidic residues" evidence="1">
    <location>
        <begin position="42"/>
        <end position="53"/>
    </location>
</feature>
<dbReference type="KEGG" id="aten:116287322"/>
<evidence type="ECO:0000313" key="3">
    <source>
        <dbReference type="RefSeq" id="XP_031549849.1"/>
    </source>
</evidence>